<sequence length="138" mass="15149">MGELDIVQVARRSGIPAATLRYYERRGLIAAIGRHGLRRVFSDDVLERLALIALGRTAGFSLEEIAAMVGPHGPPRIDRRALADKADALDRTIERLIKLRDGLRHAAACHAPSHLECPTFRRLVRASSRAGGAKPRRA</sequence>
<dbReference type="EMBL" id="QFPO01000005">
    <property type="protein sequence ID" value="PZQ16471.1"/>
    <property type="molecule type" value="Genomic_DNA"/>
</dbReference>
<evidence type="ECO:0000313" key="4">
    <source>
        <dbReference type="Proteomes" id="UP000249046"/>
    </source>
</evidence>
<proteinExistence type="predicted"/>
<dbReference type="Pfam" id="PF13411">
    <property type="entry name" value="MerR_1"/>
    <property type="match status" value="1"/>
</dbReference>
<dbReference type="InterPro" id="IPR000551">
    <property type="entry name" value="MerR-type_HTH_dom"/>
</dbReference>
<reference evidence="3 4" key="1">
    <citation type="submission" date="2017-08" db="EMBL/GenBank/DDBJ databases">
        <title>Infants hospitalized years apart are colonized by the same room-sourced microbial strains.</title>
        <authorList>
            <person name="Brooks B."/>
            <person name="Olm M.R."/>
            <person name="Firek B.A."/>
            <person name="Baker R."/>
            <person name="Thomas B.C."/>
            <person name="Morowitz M.J."/>
            <person name="Banfield J.F."/>
        </authorList>
    </citation>
    <scope>NUCLEOTIDE SEQUENCE [LARGE SCALE GENOMIC DNA]</scope>
    <source>
        <strain evidence="3">S2_005_003_R2_42</strain>
    </source>
</reference>
<dbReference type="PANTHER" id="PTHR30204:SF97">
    <property type="entry name" value="MERR FAMILY REGULATORY PROTEIN"/>
    <property type="match status" value="1"/>
</dbReference>
<dbReference type="SUPFAM" id="SSF46955">
    <property type="entry name" value="Putative DNA-binding domain"/>
    <property type="match status" value="1"/>
</dbReference>
<feature type="domain" description="HTH merR-type" evidence="2">
    <location>
        <begin position="1"/>
        <end position="71"/>
    </location>
</feature>
<comment type="caution">
    <text evidence="3">The sequence shown here is derived from an EMBL/GenBank/DDBJ whole genome shotgun (WGS) entry which is preliminary data.</text>
</comment>
<dbReference type="SMART" id="SM00422">
    <property type="entry name" value="HTH_MERR"/>
    <property type="match status" value="1"/>
</dbReference>
<dbReference type="Proteomes" id="UP000249046">
    <property type="component" value="Unassembled WGS sequence"/>
</dbReference>
<dbReference type="PRINTS" id="PR00040">
    <property type="entry name" value="HTHMERR"/>
</dbReference>
<dbReference type="PANTHER" id="PTHR30204">
    <property type="entry name" value="REDOX-CYCLING DRUG-SENSING TRANSCRIPTIONAL ACTIVATOR SOXR"/>
    <property type="match status" value="1"/>
</dbReference>
<gene>
    <name evidence="3" type="ORF">DI564_07525</name>
</gene>
<evidence type="ECO:0000259" key="2">
    <source>
        <dbReference type="PROSITE" id="PS50937"/>
    </source>
</evidence>
<protein>
    <submittedName>
        <fullName evidence="3">MerR family transcriptional regulator</fullName>
    </submittedName>
</protein>
<organism evidence="3 4">
    <name type="scientific">Rhodanobacter denitrificans</name>
    <dbReference type="NCBI Taxonomy" id="666685"/>
    <lineage>
        <taxon>Bacteria</taxon>
        <taxon>Pseudomonadati</taxon>
        <taxon>Pseudomonadota</taxon>
        <taxon>Gammaproteobacteria</taxon>
        <taxon>Lysobacterales</taxon>
        <taxon>Rhodanobacteraceae</taxon>
        <taxon>Rhodanobacter</taxon>
    </lineage>
</organism>
<evidence type="ECO:0000313" key="3">
    <source>
        <dbReference type="EMBL" id="PZQ16471.1"/>
    </source>
</evidence>
<dbReference type="GO" id="GO:0003677">
    <property type="term" value="F:DNA binding"/>
    <property type="evidence" value="ECO:0007669"/>
    <property type="project" value="UniProtKB-KW"/>
</dbReference>
<dbReference type="GO" id="GO:0003700">
    <property type="term" value="F:DNA-binding transcription factor activity"/>
    <property type="evidence" value="ECO:0007669"/>
    <property type="project" value="InterPro"/>
</dbReference>
<dbReference type="CDD" id="cd04781">
    <property type="entry name" value="HTH_MerR-like_sg6"/>
    <property type="match status" value="1"/>
</dbReference>
<dbReference type="Gene3D" id="1.10.1660.10">
    <property type="match status" value="1"/>
</dbReference>
<name>A0A2W5KHQ1_9GAMM</name>
<keyword evidence="1" id="KW-0238">DNA-binding</keyword>
<accession>A0A2W5KHQ1</accession>
<evidence type="ECO:0000256" key="1">
    <source>
        <dbReference type="ARBA" id="ARBA00023125"/>
    </source>
</evidence>
<dbReference type="PROSITE" id="PS50937">
    <property type="entry name" value="HTH_MERR_2"/>
    <property type="match status" value="1"/>
</dbReference>
<dbReference type="InterPro" id="IPR009061">
    <property type="entry name" value="DNA-bd_dom_put_sf"/>
</dbReference>
<dbReference type="InterPro" id="IPR047057">
    <property type="entry name" value="MerR_fam"/>
</dbReference>
<dbReference type="AlphaFoldDB" id="A0A2W5KHQ1"/>